<keyword evidence="3" id="KW-1185">Reference proteome</keyword>
<name>A0A6A4HB54_9AGAR</name>
<sequence>LALNNHMYRGELPADSKDITWVEEMACSLYHTTAHIARIFGSSSETNPLQMRGNTCAHPMNLFRNAASLPWTPSDLNDLINIVFVGPRKLNHKQMKKLTPYVVRKPKIAALLCFLCAHDRLYAGLPAIDQSALDLYPECNILPGLEDSIVY</sequence>
<organism evidence="2 3">
    <name type="scientific">Gymnopus androsaceus JB14</name>
    <dbReference type="NCBI Taxonomy" id="1447944"/>
    <lineage>
        <taxon>Eukaryota</taxon>
        <taxon>Fungi</taxon>
        <taxon>Dikarya</taxon>
        <taxon>Basidiomycota</taxon>
        <taxon>Agaricomycotina</taxon>
        <taxon>Agaricomycetes</taxon>
        <taxon>Agaricomycetidae</taxon>
        <taxon>Agaricales</taxon>
        <taxon>Marasmiineae</taxon>
        <taxon>Omphalotaceae</taxon>
        <taxon>Gymnopus</taxon>
    </lineage>
</organism>
<evidence type="ECO:0000259" key="1">
    <source>
        <dbReference type="Pfam" id="PF20209"/>
    </source>
</evidence>
<dbReference type="OrthoDB" id="3257061at2759"/>
<protein>
    <recommendedName>
        <fullName evidence="1">DUF6570 domain-containing protein</fullName>
    </recommendedName>
</protein>
<feature type="non-terminal residue" evidence="2">
    <location>
        <position position="151"/>
    </location>
</feature>
<dbReference type="InterPro" id="IPR046700">
    <property type="entry name" value="DUF6570"/>
</dbReference>
<evidence type="ECO:0000313" key="3">
    <source>
        <dbReference type="Proteomes" id="UP000799118"/>
    </source>
</evidence>
<dbReference type="EMBL" id="ML769534">
    <property type="protein sequence ID" value="KAE9395281.1"/>
    <property type="molecule type" value="Genomic_DNA"/>
</dbReference>
<feature type="domain" description="DUF6570" evidence="1">
    <location>
        <begin position="1"/>
        <end position="133"/>
    </location>
</feature>
<dbReference type="Pfam" id="PF20209">
    <property type="entry name" value="DUF6570"/>
    <property type="match status" value="1"/>
</dbReference>
<proteinExistence type="predicted"/>
<gene>
    <name evidence="2" type="ORF">BT96DRAFT_761643</name>
</gene>
<dbReference type="Proteomes" id="UP000799118">
    <property type="component" value="Unassembled WGS sequence"/>
</dbReference>
<evidence type="ECO:0000313" key="2">
    <source>
        <dbReference type="EMBL" id="KAE9395281.1"/>
    </source>
</evidence>
<accession>A0A6A4HB54</accession>
<reference evidence="2" key="1">
    <citation type="journal article" date="2019" name="Environ. Microbiol.">
        <title>Fungal ecological strategies reflected in gene transcription - a case study of two litter decomposers.</title>
        <authorList>
            <person name="Barbi F."/>
            <person name="Kohler A."/>
            <person name="Barry K."/>
            <person name="Baskaran P."/>
            <person name="Daum C."/>
            <person name="Fauchery L."/>
            <person name="Ihrmark K."/>
            <person name="Kuo A."/>
            <person name="LaButti K."/>
            <person name="Lipzen A."/>
            <person name="Morin E."/>
            <person name="Grigoriev I.V."/>
            <person name="Henrissat B."/>
            <person name="Lindahl B."/>
            <person name="Martin F."/>
        </authorList>
    </citation>
    <scope>NUCLEOTIDE SEQUENCE</scope>
    <source>
        <strain evidence="2">JB14</strain>
    </source>
</reference>
<feature type="non-terminal residue" evidence="2">
    <location>
        <position position="1"/>
    </location>
</feature>
<dbReference type="AlphaFoldDB" id="A0A6A4HB54"/>